<dbReference type="PANTHER" id="PTHR43065">
    <property type="entry name" value="SENSOR HISTIDINE KINASE"/>
    <property type="match status" value="1"/>
</dbReference>
<dbReference type="GO" id="GO:0000155">
    <property type="term" value="F:phosphorelay sensor kinase activity"/>
    <property type="evidence" value="ECO:0007669"/>
    <property type="project" value="InterPro"/>
</dbReference>
<evidence type="ECO:0000256" key="6">
    <source>
        <dbReference type="ARBA" id="ARBA00022777"/>
    </source>
</evidence>
<dbReference type="PROSITE" id="PS50109">
    <property type="entry name" value="HIS_KIN"/>
    <property type="match status" value="1"/>
</dbReference>
<dbReference type="InterPro" id="IPR003661">
    <property type="entry name" value="HisK_dim/P_dom"/>
</dbReference>
<keyword evidence="11" id="KW-1185">Reference proteome</keyword>
<keyword evidence="4" id="KW-0808">Transferase</keyword>
<dbReference type="Pfam" id="PF00512">
    <property type="entry name" value="HisKA"/>
    <property type="match status" value="1"/>
</dbReference>
<dbReference type="SMART" id="SM00387">
    <property type="entry name" value="HATPase_c"/>
    <property type="match status" value="1"/>
</dbReference>
<reference evidence="10 11" key="1">
    <citation type="submission" date="2016-10" db="EMBL/GenBank/DDBJ databases">
        <title>Silvanigrella aquatica sp. nov., isolated from a freshwater lake located in the Black Forest, Germany, description of Silvanigrellaceae fam. nov., Silvanigrellales ord. nov., reclassification of the order Bdellovibrionales in the class Oligoflexia, reclassification of the families Bacteriovoracaceae and Halobacteriovoraceae in the new order Bacteriovoracales ord. nov., and reclassification of the family Pseudobacteriovoracaceae in the order Oligoflexiales.</title>
        <authorList>
            <person name="Hahn M.W."/>
            <person name="Schmidt J."/>
            <person name="Koll U."/>
            <person name="Rohde M."/>
            <person name="Verbag S."/>
            <person name="Pitt A."/>
            <person name="Nakai R."/>
            <person name="Naganuma T."/>
            <person name="Lang E."/>
        </authorList>
    </citation>
    <scope>NUCLEOTIDE SEQUENCE [LARGE SCALE GENOMIC DNA]</scope>
    <source>
        <strain evidence="10 11">MWH-Nonnen-W8red</strain>
    </source>
</reference>
<dbReference type="PRINTS" id="PR00344">
    <property type="entry name" value="BCTRLSENSOR"/>
</dbReference>
<dbReference type="STRING" id="1915309.AXG55_09755"/>
<keyword evidence="6" id="KW-0418">Kinase</keyword>
<dbReference type="Proteomes" id="UP000184731">
    <property type="component" value="Chromosome"/>
</dbReference>
<evidence type="ECO:0000313" key="11">
    <source>
        <dbReference type="Proteomes" id="UP000184731"/>
    </source>
</evidence>
<dbReference type="SUPFAM" id="SSF47384">
    <property type="entry name" value="Homodimeric domain of signal transducing histidine kinase"/>
    <property type="match status" value="1"/>
</dbReference>
<dbReference type="Pfam" id="PF02518">
    <property type="entry name" value="HATPase_c"/>
    <property type="match status" value="1"/>
</dbReference>
<dbReference type="InterPro" id="IPR005467">
    <property type="entry name" value="His_kinase_dom"/>
</dbReference>
<evidence type="ECO:0000256" key="4">
    <source>
        <dbReference type="ARBA" id="ARBA00022679"/>
    </source>
</evidence>
<dbReference type="InterPro" id="IPR004358">
    <property type="entry name" value="Sig_transdc_His_kin-like_C"/>
</dbReference>
<keyword evidence="8" id="KW-0902">Two-component regulatory system</keyword>
<dbReference type="PANTHER" id="PTHR43065:SF46">
    <property type="entry name" value="C4-DICARBOXYLATE TRANSPORT SENSOR PROTEIN DCTB"/>
    <property type="match status" value="1"/>
</dbReference>
<dbReference type="Gene3D" id="3.30.565.10">
    <property type="entry name" value="Histidine kinase-like ATPase, C-terminal domain"/>
    <property type="match status" value="1"/>
</dbReference>
<dbReference type="EC" id="2.7.13.3" evidence="2"/>
<keyword evidence="5" id="KW-0547">Nucleotide-binding</keyword>
<dbReference type="Gene3D" id="3.30.450.20">
    <property type="entry name" value="PAS domain"/>
    <property type="match status" value="1"/>
</dbReference>
<evidence type="ECO:0000256" key="5">
    <source>
        <dbReference type="ARBA" id="ARBA00022741"/>
    </source>
</evidence>
<dbReference type="InterPro" id="IPR003594">
    <property type="entry name" value="HATPase_dom"/>
</dbReference>
<dbReference type="AlphaFoldDB" id="A0A1L4D1U5"/>
<evidence type="ECO:0000256" key="3">
    <source>
        <dbReference type="ARBA" id="ARBA00022553"/>
    </source>
</evidence>
<dbReference type="EMBL" id="CP017834">
    <property type="protein sequence ID" value="APJ04172.1"/>
    <property type="molecule type" value="Genomic_DNA"/>
</dbReference>
<dbReference type="GO" id="GO:0005524">
    <property type="term" value="F:ATP binding"/>
    <property type="evidence" value="ECO:0007669"/>
    <property type="project" value="UniProtKB-KW"/>
</dbReference>
<evidence type="ECO:0000259" key="9">
    <source>
        <dbReference type="PROSITE" id="PS50109"/>
    </source>
</evidence>
<evidence type="ECO:0000256" key="1">
    <source>
        <dbReference type="ARBA" id="ARBA00000085"/>
    </source>
</evidence>
<dbReference type="SMART" id="SM00388">
    <property type="entry name" value="HisKA"/>
    <property type="match status" value="1"/>
</dbReference>
<evidence type="ECO:0000256" key="2">
    <source>
        <dbReference type="ARBA" id="ARBA00012438"/>
    </source>
</evidence>
<organism evidence="10 11">
    <name type="scientific">Silvanigrella aquatica</name>
    <dbReference type="NCBI Taxonomy" id="1915309"/>
    <lineage>
        <taxon>Bacteria</taxon>
        <taxon>Pseudomonadati</taxon>
        <taxon>Bdellovibrionota</taxon>
        <taxon>Oligoflexia</taxon>
        <taxon>Silvanigrellales</taxon>
        <taxon>Silvanigrellaceae</taxon>
        <taxon>Silvanigrella</taxon>
    </lineage>
</organism>
<dbReference type="InterPro" id="IPR036890">
    <property type="entry name" value="HATPase_C_sf"/>
</dbReference>
<dbReference type="CDD" id="cd00082">
    <property type="entry name" value="HisKA"/>
    <property type="match status" value="1"/>
</dbReference>
<evidence type="ECO:0000256" key="8">
    <source>
        <dbReference type="ARBA" id="ARBA00023012"/>
    </source>
</evidence>
<accession>A0A1L4D1U5</accession>
<keyword evidence="3" id="KW-0597">Phosphoprotein</keyword>
<gene>
    <name evidence="10" type="ORF">AXG55_09755</name>
</gene>
<proteinExistence type="predicted"/>
<evidence type="ECO:0000256" key="7">
    <source>
        <dbReference type="ARBA" id="ARBA00022840"/>
    </source>
</evidence>
<dbReference type="SUPFAM" id="SSF55874">
    <property type="entry name" value="ATPase domain of HSP90 chaperone/DNA topoisomerase II/histidine kinase"/>
    <property type="match status" value="1"/>
</dbReference>
<sequence>MREGMSPPISKKLVEDIKLQWLTMIDTIEDPLVLIDENYNIIRQNKAYLQTIQKSLKDIRFKDLIGQKCYETFAKRASPCKHCLVKSTNKKNPDTAWNSSQLIKDHTFAIRAHLMSPTAEHKFPRYVIHYRDITVEKKLEKSLSHSDKLAAIGKLAGGVAHEINSPLAAILAFTQIILTEIEKDSPHRNDLEQIQLATRKCKEIVENLLSFARHETKIVEKNQIHLIEEIKKTVSLAYGILQQKHIKIVWNIDETTDDIIVGNSGQIGQIFLNLITNAMQAMPQGGWIEFERHDEKDFICISIQDAGSGIKPEIIDKIFDPFFTTKTVGQGTGLGLSITYSLIKQHGGNISVSSLLNEGTTFTLRFPKI</sequence>
<comment type="catalytic activity">
    <reaction evidence="1">
        <text>ATP + protein L-histidine = ADP + protein N-phospho-L-histidine.</text>
        <dbReference type="EC" id="2.7.13.3"/>
    </reaction>
</comment>
<evidence type="ECO:0000313" key="10">
    <source>
        <dbReference type="EMBL" id="APJ04172.1"/>
    </source>
</evidence>
<dbReference type="KEGG" id="saqi:AXG55_09755"/>
<protein>
    <recommendedName>
        <fullName evidence="2">histidine kinase</fullName>
        <ecNumber evidence="2">2.7.13.3</ecNumber>
    </recommendedName>
</protein>
<dbReference type="InterPro" id="IPR036097">
    <property type="entry name" value="HisK_dim/P_sf"/>
</dbReference>
<keyword evidence="7" id="KW-0067">ATP-binding</keyword>
<name>A0A1L4D1U5_9BACT</name>
<feature type="domain" description="Histidine kinase" evidence="9">
    <location>
        <begin position="158"/>
        <end position="369"/>
    </location>
</feature>
<dbReference type="Gene3D" id="1.10.287.130">
    <property type="match status" value="1"/>
</dbReference>